<name>A0A9D6V5P7_9BACT</name>
<dbReference type="Proteomes" id="UP000807825">
    <property type="component" value="Unassembled WGS sequence"/>
</dbReference>
<dbReference type="PANTHER" id="PTHR42941:SF1">
    <property type="entry name" value="SLL1037 PROTEIN"/>
    <property type="match status" value="1"/>
</dbReference>
<dbReference type="NCBIfam" id="TIGR02122">
    <property type="entry name" value="TRAP_TAXI"/>
    <property type="match status" value="1"/>
</dbReference>
<dbReference type="PANTHER" id="PTHR42941">
    <property type="entry name" value="SLL1037 PROTEIN"/>
    <property type="match status" value="1"/>
</dbReference>
<sequence length="635" mass="68750">MKTMRNVLSIMLSVTLALGNIAYFGDLADAASRGSSGSRSSGFGKSAPWSPPTHKAWNRSGGGIFEGSSGQSSGYAKPSPQQIPSGGYKKPGPGSPAGPSGYSKPSLGAQPSQDTAGQSGGYSRYTKPSLGRQPAPEGTQSGGYSKPSPTDSGQARKVQGPPSSGGYAKPSAAAGEGRFSGGTKFDKSTVNQLNKKKSQESLERYKSEQTKFKNPAYTADGVESNPLYQKGKNYSGFDYGTHYSNRDNYYRQQNWQPPAYAFGGSPSYGIFSSLFLFWMLDHVSNKNVAATAYNHSNDPGFQKWRQEAEAQAKNNTELKTKLDEMDKQIKAMQGTPKDPSYLPPGVPTEVALAENVLAAKKPEKPPLRFATGQTGGWYDKYGALFKQDAPSIDVKTITTTGSLENLKLLSEGQADMAIVQSDVLAIADKKLSGKDLITEQSSLYVEYAQLLANRDSGIKSVQDIDPAKNFVYVGPKGSGTALTWEALGVLYDKYKKIPVKYSDYASGLSDVEKNPKALMLFVGGLNSEFLKKAEEAAKKSGKLRLVTLDDRHFVGKVDKHGNAIYKFMQIPSNVYPDLQKGWFFSGDVETLAVQAVLVLRSEWAQKYGPEAMDALSKVVLVTKPEIQKLVNKTWK</sequence>
<feature type="region of interest" description="Disordered" evidence="2">
    <location>
        <begin position="33"/>
        <end position="209"/>
    </location>
</feature>
<feature type="compositionally biased region" description="Low complexity" evidence="2">
    <location>
        <begin position="33"/>
        <end position="47"/>
    </location>
</feature>
<dbReference type="AlphaFoldDB" id="A0A9D6V5P7"/>
<keyword evidence="3" id="KW-0732">Signal</keyword>
<protein>
    <submittedName>
        <fullName evidence="4">TAXI family TRAP transporter solute-binding subunit</fullName>
    </submittedName>
</protein>
<proteinExistence type="predicted"/>
<evidence type="ECO:0000313" key="4">
    <source>
        <dbReference type="EMBL" id="MBI5251095.1"/>
    </source>
</evidence>
<dbReference type="Gene3D" id="3.40.190.10">
    <property type="entry name" value="Periplasmic binding protein-like II"/>
    <property type="match status" value="2"/>
</dbReference>
<evidence type="ECO:0000256" key="2">
    <source>
        <dbReference type="SAM" id="MobiDB-lite"/>
    </source>
</evidence>
<feature type="chain" id="PRO_5038855463" evidence="3">
    <location>
        <begin position="23"/>
        <end position="635"/>
    </location>
</feature>
<comment type="caution">
    <text evidence="4">The sequence shown here is derived from an EMBL/GenBank/DDBJ whole genome shotgun (WGS) entry which is preliminary data.</text>
</comment>
<reference evidence="4" key="1">
    <citation type="submission" date="2020-07" db="EMBL/GenBank/DDBJ databases">
        <title>Huge and variable diversity of episymbiotic CPR bacteria and DPANN archaea in groundwater ecosystems.</title>
        <authorList>
            <person name="He C.Y."/>
            <person name="Keren R."/>
            <person name="Whittaker M."/>
            <person name="Farag I.F."/>
            <person name="Doudna J."/>
            <person name="Cate J.H.D."/>
            <person name="Banfield J.F."/>
        </authorList>
    </citation>
    <scope>NUCLEOTIDE SEQUENCE</scope>
    <source>
        <strain evidence="4">NC_groundwater_1664_Pr3_B-0.1um_52_9</strain>
    </source>
</reference>
<feature type="compositionally biased region" description="Low complexity" evidence="2">
    <location>
        <begin position="84"/>
        <end position="106"/>
    </location>
</feature>
<evidence type="ECO:0000256" key="1">
    <source>
        <dbReference type="SAM" id="Coils"/>
    </source>
</evidence>
<accession>A0A9D6V5P7</accession>
<dbReference type="Pfam" id="PF16868">
    <property type="entry name" value="NMT1_3"/>
    <property type="match status" value="1"/>
</dbReference>
<feature type="signal peptide" evidence="3">
    <location>
        <begin position="1"/>
        <end position="22"/>
    </location>
</feature>
<gene>
    <name evidence="4" type="ORF">HY912_16525</name>
</gene>
<evidence type="ECO:0000256" key="3">
    <source>
        <dbReference type="SAM" id="SignalP"/>
    </source>
</evidence>
<feature type="compositionally biased region" description="Polar residues" evidence="2">
    <location>
        <begin position="138"/>
        <end position="153"/>
    </location>
</feature>
<feature type="compositionally biased region" description="Basic and acidic residues" evidence="2">
    <location>
        <begin position="197"/>
        <end position="209"/>
    </location>
</feature>
<dbReference type="SUPFAM" id="SSF53850">
    <property type="entry name" value="Periplasmic binding protein-like II"/>
    <property type="match status" value="1"/>
</dbReference>
<feature type="compositionally biased region" description="Polar residues" evidence="2">
    <location>
        <begin position="68"/>
        <end position="83"/>
    </location>
</feature>
<dbReference type="EMBL" id="JACRDE010000431">
    <property type="protein sequence ID" value="MBI5251095.1"/>
    <property type="molecule type" value="Genomic_DNA"/>
</dbReference>
<evidence type="ECO:0000313" key="5">
    <source>
        <dbReference type="Proteomes" id="UP000807825"/>
    </source>
</evidence>
<organism evidence="4 5">
    <name type="scientific">Desulfomonile tiedjei</name>
    <dbReference type="NCBI Taxonomy" id="2358"/>
    <lineage>
        <taxon>Bacteria</taxon>
        <taxon>Pseudomonadati</taxon>
        <taxon>Thermodesulfobacteriota</taxon>
        <taxon>Desulfomonilia</taxon>
        <taxon>Desulfomonilales</taxon>
        <taxon>Desulfomonilaceae</taxon>
        <taxon>Desulfomonile</taxon>
    </lineage>
</organism>
<feature type="coiled-coil region" evidence="1">
    <location>
        <begin position="301"/>
        <end position="335"/>
    </location>
</feature>
<keyword evidence="1" id="KW-0175">Coiled coil</keyword>
<dbReference type="InterPro" id="IPR011852">
    <property type="entry name" value="TRAP_TAXI"/>
</dbReference>